<dbReference type="EMBL" id="UINC01030893">
    <property type="protein sequence ID" value="SVB16024.1"/>
    <property type="molecule type" value="Genomic_DNA"/>
</dbReference>
<dbReference type="GO" id="GO:0050518">
    <property type="term" value="F:2-C-methyl-D-erythritol 4-phosphate cytidylyltransferase activity"/>
    <property type="evidence" value="ECO:0007669"/>
    <property type="project" value="TreeGrafter"/>
</dbReference>
<keyword evidence="8" id="KW-0414">Isoprene biosynthesis</keyword>
<feature type="domain" description="2-C-methyl-D-erythritol 2,4-cyclodiphosphate synthase" evidence="11">
    <location>
        <begin position="222"/>
        <end position="344"/>
    </location>
</feature>
<comment type="catalytic activity">
    <reaction evidence="1">
        <text>4-CDP-2-C-methyl-D-erythritol 2-phosphate = 2-C-methyl-D-erythritol 2,4-cyclic diphosphate + CMP</text>
        <dbReference type="Rhea" id="RHEA:23864"/>
        <dbReference type="ChEBI" id="CHEBI:57919"/>
        <dbReference type="ChEBI" id="CHEBI:58483"/>
        <dbReference type="ChEBI" id="CHEBI:60377"/>
        <dbReference type="EC" id="4.6.1.12"/>
    </reaction>
</comment>
<protein>
    <recommendedName>
        <fullName evidence="4">2-C-methyl-D-erythritol 2,4-cyclodiphosphate synthase</fullName>
        <ecNumber evidence="4">4.6.1.12</ecNumber>
    </recommendedName>
</protein>
<dbReference type="InterPro" id="IPR050088">
    <property type="entry name" value="IspD/TarI_cytidylyltransf_bact"/>
</dbReference>
<dbReference type="InterPro" id="IPR029044">
    <property type="entry name" value="Nucleotide-diphossugar_trans"/>
</dbReference>
<dbReference type="GO" id="GO:0016114">
    <property type="term" value="P:terpenoid biosynthetic process"/>
    <property type="evidence" value="ECO:0007669"/>
    <property type="project" value="InterPro"/>
</dbReference>
<dbReference type="InterPro" id="IPR003526">
    <property type="entry name" value="MECDP_synthase"/>
</dbReference>
<name>A0A382BQT2_9ZZZZ</name>
<accession>A0A382BQT2</accession>
<keyword evidence="10" id="KW-0511">Multifunctional enzyme</keyword>
<dbReference type="Pfam" id="PF01128">
    <property type="entry name" value="IspD"/>
    <property type="match status" value="1"/>
</dbReference>
<feature type="non-terminal residue" evidence="12">
    <location>
        <position position="345"/>
    </location>
</feature>
<evidence type="ECO:0000256" key="4">
    <source>
        <dbReference type="ARBA" id="ARBA00012579"/>
    </source>
</evidence>
<proteinExistence type="predicted"/>
<dbReference type="EC" id="4.6.1.12" evidence="4"/>
<dbReference type="AlphaFoldDB" id="A0A382BQT2"/>
<dbReference type="InterPro" id="IPR034683">
    <property type="entry name" value="IspD/TarI"/>
</dbReference>
<dbReference type="SUPFAM" id="SSF53448">
    <property type="entry name" value="Nucleotide-diphospho-sugar transferases"/>
    <property type="match status" value="1"/>
</dbReference>
<comment type="pathway">
    <text evidence="3">Isoprenoid biosynthesis; isopentenyl diphosphate biosynthesis via DXP pathway; isopentenyl diphosphate from 1-deoxy-D-xylulose 5-phosphate: step 4/6.</text>
</comment>
<evidence type="ECO:0000256" key="3">
    <source>
        <dbReference type="ARBA" id="ARBA00004709"/>
    </source>
</evidence>
<keyword evidence="6" id="KW-0548">Nucleotidyltransferase</keyword>
<dbReference type="Gene3D" id="3.30.1330.50">
    <property type="entry name" value="2-C-methyl-D-erythritol 2,4-cyclodiphosphate synthase"/>
    <property type="match status" value="1"/>
</dbReference>
<dbReference type="InterPro" id="IPR020555">
    <property type="entry name" value="MECDP_synthase_CS"/>
</dbReference>
<evidence type="ECO:0000256" key="7">
    <source>
        <dbReference type="ARBA" id="ARBA00022723"/>
    </source>
</evidence>
<dbReference type="Pfam" id="PF02542">
    <property type="entry name" value="YgbB"/>
    <property type="match status" value="1"/>
</dbReference>
<evidence type="ECO:0000256" key="10">
    <source>
        <dbReference type="ARBA" id="ARBA00023268"/>
    </source>
</evidence>
<keyword evidence="5" id="KW-0808">Transferase</keyword>
<evidence type="ECO:0000256" key="9">
    <source>
        <dbReference type="ARBA" id="ARBA00023239"/>
    </source>
</evidence>
<dbReference type="CDD" id="cd00554">
    <property type="entry name" value="MECDP_synthase"/>
    <property type="match status" value="1"/>
</dbReference>
<dbReference type="InterPro" id="IPR018294">
    <property type="entry name" value="ISPD_synthase_CS"/>
</dbReference>
<evidence type="ECO:0000256" key="2">
    <source>
        <dbReference type="ARBA" id="ARBA00001968"/>
    </source>
</evidence>
<dbReference type="GO" id="GO:0046872">
    <property type="term" value="F:metal ion binding"/>
    <property type="evidence" value="ECO:0007669"/>
    <property type="project" value="UniProtKB-KW"/>
</dbReference>
<dbReference type="UniPathway" id="UPA00056">
    <property type="reaction ID" value="UER00095"/>
</dbReference>
<evidence type="ECO:0000256" key="6">
    <source>
        <dbReference type="ARBA" id="ARBA00022695"/>
    </source>
</evidence>
<gene>
    <name evidence="12" type="ORF">METZ01_LOCUS168878</name>
</gene>
<evidence type="ECO:0000256" key="5">
    <source>
        <dbReference type="ARBA" id="ARBA00022679"/>
    </source>
</evidence>
<dbReference type="SUPFAM" id="SSF69765">
    <property type="entry name" value="IpsF-like"/>
    <property type="match status" value="1"/>
</dbReference>
<dbReference type="PROSITE" id="PS01350">
    <property type="entry name" value="ISPF"/>
    <property type="match status" value="1"/>
</dbReference>
<sequence length="345" mass="39951">MNLMKNALVILAGGKGTRIGGGIPKQFRKFGQQNFIEYLLKNISINNFDIVVIASQKNYTKKYLKNLTNRDQITKIIFSLPGMNRQESSFNSLKKLKVFNPKNVIIHDAARPLVSNKLIERVLFALKNNETAIPYVSYSDRQLNRNNELKEKIKNIQTPQGFKFKMIYSAHLKFKKKEFTDDASLIQQLGKKIKYIKGEKNNLKITYPEDIKFFKSFKKIFFRHGIGYDIHQFDFKSKKGLKLCGINIPYYKLIGHSDADVGMHAICDSIFGSLSMNDIGYYFDNNNPKWKNANSKIFLSHCKKILQEKSFYIVNLDINFICEKPNISKYNLKMKKNIAKLLSIP</sequence>
<dbReference type="Gene3D" id="3.90.550.10">
    <property type="entry name" value="Spore Coat Polysaccharide Biosynthesis Protein SpsA, Chain A"/>
    <property type="match status" value="1"/>
</dbReference>
<evidence type="ECO:0000313" key="12">
    <source>
        <dbReference type="EMBL" id="SVB16024.1"/>
    </source>
</evidence>
<dbReference type="GO" id="GO:0019288">
    <property type="term" value="P:isopentenyl diphosphate biosynthetic process, methylerythritol 4-phosphate pathway"/>
    <property type="evidence" value="ECO:0007669"/>
    <property type="project" value="UniProtKB-UniPathway"/>
</dbReference>
<dbReference type="PROSITE" id="PS01295">
    <property type="entry name" value="ISPD"/>
    <property type="match status" value="1"/>
</dbReference>
<organism evidence="12">
    <name type="scientific">marine metagenome</name>
    <dbReference type="NCBI Taxonomy" id="408172"/>
    <lineage>
        <taxon>unclassified sequences</taxon>
        <taxon>metagenomes</taxon>
        <taxon>ecological metagenomes</taxon>
    </lineage>
</organism>
<evidence type="ECO:0000259" key="11">
    <source>
        <dbReference type="Pfam" id="PF02542"/>
    </source>
</evidence>
<dbReference type="InterPro" id="IPR036571">
    <property type="entry name" value="MECDP_synthase_sf"/>
</dbReference>
<evidence type="ECO:0000256" key="8">
    <source>
        <dbReference type="ARBA" id="ARBA00023229"/>
    </source>
</evidence>
<evidence type="ECO:0000256" key="1">
    <source>
        <dbReference type="ARBA" id="ARBA00000200"/>
    </source>
</evidence>
<dbReference type="NCBIfam" id="TIGR00151">
    <property type="entry name" value="ispF"/>
    <property type="match status" value="1"/>
</dbReference>
<dbReference type="PANTHER" id="PTHR32125:SF4">
    <property type="entry name" value="2-C-METHYL-D-ERYTHRITOL 4-PHOSPHATE CYTIDYLYLTRANSFERASE, CHLOROPLASTIC"/>
    <property type="match status" value="1"/>
</dbReference>
<dbReference type="PANTHER" id="PTHR32125">
    <property type="entry name" value="2-C-METHYL-D-ERYTHRITOL 4-PHOSPHATE CYTIDYLYLTRANSFERASE, CHLOROPLASTIC"/>
    <property type="match status" value="1"/>
</dbReference>
<dbReference type="GO" id="GO:0008685">
    <property type="term" value="F:2-C-methyl-D-erythritol 2,4-cyclodiphosphate synthase activity"/>
    <property type="evidence" value="ECO:0007669"/>
    <property type="project" value="UniProtKB-EC"/>
</dbReference>
<comment type="cofactor">
    <cofactor evidence="2">
        <name>a divalent metal cation</name>
        <dbReference type="ChEBI" id="CHEBI:60240"/>
    </cofactor>
</comment>
<reference evidence="12" key="1">
    <citation type="submission" date="2018-05" db="EMBL/GenBank/DDBJ databases">
        <authorList>
            <person name="Lanie J.A."/>
            <person name="Ng W.-L."/>
            <person name="Kazmierczak K.M."/>
            <person name="Andrzejewski T.M."/>
            <person name="Davidsen T.M."/>
            <person name="Wayne K.J."/>
            <person name="Tettelin H."/>
            <person name="Glass J.I."/>
            <person name="Rusch D."/>
            <person name="Podicherti R."/>
            <person name="Tsui H.-C.T."/>
            <person name="Winkler M.E."/>
        </authorList>
    </citation>
    <scope>NUCLEOTIDE SEQUENCE</scope>
</reference>
<keyword evidence="9" id="KW-0456">Lyase</keyword>
<keyword evidence="7" id="KW-0479">Metal-binding</keyword>